<keyword evidence="7" id="KW-0862">Zinc</keyword>
<comment type="pathway">
    <text evidence="7">Cofactor biosynthesis; pyridoxine 5'-phosphate biosynthesis; pyridoxine 5'-phosphate from D-erythrose 4-phosphate: step 4/5.</text>
</comment>
<comment type="subunit">
    <text evidence="7">Homodimer.</text>
</comment>
<feature type="binding site" evidence="7">
    <location>
        <position position="265"/>
    </location>
    <ligand>
        <name>a divalent metal cation</name>
        <dbReference type="ChEBI" id="CHEBI:60240"/>
        <note>ligand shared between dimeric partners</note>
    </ligand>
</feature>
<keyword evidence="1 7" id="KW-0963">Cytoplasm</keyword>
<dbReference type="GO" id="GO:0050570">
    <property type="term" value="F:4-hydroxythreonine-4-phosphate dehydrogenase activity"/>
    <property type="evidence" value="ECO:0007669"/>
    <property type="project" value="UniProtKB-UniRule"/>
</dbReference>
<evidence type="ECO:0000256" key="1">
    <source>
        <dbReference type="ARBA" id="ARBA00022490"/>
    </source>
</evidence>
<feature type="binding site" evidence="7">
    <location>
        <position position="273"/>
    </location>
    <ligand>
        <name>substrate</name>
    </ligand>
</feature>
<protein>
    <recommendedName>
        <fullName evidence="7">4-hydroxythreonine-4-phosphate dehydrogenase</fullName>
        <ecNumber evidence="7">1.1.1.262</ecNumber>
    </recommendedName>
    <alternativeName>
        <fullName evidence="7">4-(phosphohydroxy)-L-threonine dehydrogenase</fullName>
    </alternativeName>
</protein>
<comment type="function">
    <text evidence="7">Catalyzes the NAD(P)-dependent oxidation of 4-(phosphooxy)-L-threonine (HTP) into 2-amino-3-oxo-4-(phosphooxy)butyric acid which spontaneously decarboxylates to form 3-amino-2-oxopropyl phosphate (AHAP).</text>
</comment>
<feature type="binding site" evidence="7">
    <location>
        <position position="291"/>
    </location>
    <ligand>
        <name>substrate</name>
    </ligand>
</feature>
<keyword evidence="2 7" id="KW-0479">Metal-binding</keyword>
<dbReference type="GO" id="GO:0000287">
    <property type="term" value="F:magnesium ion binding"/>
    <property type="evidence" value="ECO:0007669"/>
    <property type="project" value="UniProtKB-UniRule"/>
</dbReference>
<dbReference type="SUPFAM" id="SSF53659">
    <property type="entry name" value="Isocitrate/Isopropylmalate dehydrogenase-like"/>
    <property type="match status" value="1"/>
</dbReference>
<dbReference type="Proteomes" id="UP001302429">
    <property type="component" value="Chromosome"/>
</dbReference>
<keyword evidence="4 7" id="KW-0560">Oxidoreductase</keyword>
<dbReference type="PANTHER" id="PTHR30004">
    <property type="entry name" value="4-HYDROXYTHREONINE-4-PHOSPHATE DEHYDROGENASE"/>
    <property type="match status" value="1"/>
</dbReference>
<dbReference type="EMBL" id="CP136594">
    <property type="protein sequence ID" value="WOE74258.1"/>
    <property type="molecule type" value="Genomic_DNA"/>
</dbReference>
<keyword evidence="7" id="KW-0170">Cobalt</keyword>
<evidence type="ECO:0000256" key="7">
    <source>
        <dbReference type="HAMAP-Rule" id="MF_00536"/>
    </source>
</evidence>
<dbReference type="NCBIfam" id="NF003699">
    <property type="entry name" value="PRK05312.1"/>
    <property type="match status" value="1"/>
</dbReference>
<dbReference type="Gene3D" id="3.40.718.10">
    <property type="entry name" value="Isopropylmalate Dehydrogenase"/>
    <property type="match status" value="1"/>
</dbReference>
<proteinExistence type="inferred from homology"/>
<comment type="miscellaneous">
    <text evidence="7">The active site is located at the dimer interface.</text>
</comment>
<evidence type="ECO:0000256" key="6">
    <source>
        <dbReference type="ARBA" id="ARBA00023096"/>
    </source>
</evidence>
<keyword evidence="5 7" id="KW-0520">NAD</keyword>
<evidence type="ECO:0000256" key="2">
    <source>
        <dbReference type="ARBA" id="ARBA00022723"/>
    </source>
</evidence>
<gene>
    <name evidence="7 8" type="primary">pdxA</name>
    <name evidence="8" type="ORF">RB602_10370</name>
</gene>
<evidence type="ECO:0000256" key="5">
    <source>
        <dbReference type="ARBA" id="ARBA00023027"/>
    </source>
</evidence>
<dbReference type="HAMAP" id="MF_00536">
    <property type="entry name" value="PdxA"/>
    <property type="match status" value="1"/>
</dbReference>
<organism evidence="8 9">
    <name type="scientific">Alterisphingorhabdus coralli</name>
    <dbReference type="NCBI Taxonomy" id="3071408"/>
    <lineage>
        <taxon>Bacteria</taxon>
        <taxon>Pseudomonadati</taxon>
        <taxon>Pseudomonadota</taxon>
        <taxon>Alphaproteobacteria</taxon>
        <taxon>Sphingomonadales</taxon>
        <taxon>Sphingomonadaceae</taxon>
        <taxon>Alterisphingorhabdus (ex Yan et al. 2024)</taxon>
    </lineage>
</organism>
<evidence type="ECO:0000313" key="8">
    <source>
        <dbReference type="EMBL" id="WOE74258.1"/>
    </source>
</evidence>
<dbReference type="GO" id="GO:0008615">
    <property type="term" value="P:pyridoxine biosynthetic process"/>
    <property type="evidence" value="ECO:0007669"/>
    <property type="project" value="UniProtKB-UniRule"/>
</dbReference>
<dbReference type="InterPro" id="IPR037510">
    <property type="entry name" value="PdxA"/>
</dbReference>
<dbReference type="GO" id="GO:0051287">
    <property type="term" value="F:NAD binding"/>
    <property type="evidence" value="ECO:0007669"/>
    <property type="project" value="InterPro"/>
</dbReference>
<dbReference type="PANTHER" id="PTHR30004:SF6">
    <property type="entry name" value="D-THREONATE 4-PHOSPHATE DEHYDROGENASE"/>
    <property type="match status" value="1"/>
</dbReference>
<comment type="caution">
    <text evidence="7">Lacks conserved residue(s) required for the propagation of feature annotation.</text>
</comment>
<dbReference type="GO" id="GO:0042823">
    <property type="term" value="P:pyridoxal phosphate biosynthetic process"/>
    <property type="evidence" value="ECO:0007669"/>
    <property type="project" value="UniProtKB-UniRule"/>
</dbReference>
<feature type="binding site" evidence="7">
    <location>
        <position position="282"/>
    </location>
    <ligand>
        <name>substrate</name>
    </ligand>
</feature>
<keyword evidence="7" id="KW-0460">Magnesium</keyword>
<feature type="binding site" evidence="7">
    <location>
        <position position="134"/>
    </location>
    <ligand>
        <name>substrate</name>
    </ligand>
</feature>
<comment type="subcellular location">
    <subcellularLocation>
        <location evidence="7">Cytoplasm</location>
    </subcellularLocation>
</comment>
<reference evidence="8 9" key="1">
    <citation type="submission" date="2023-10" db="EMBL/GenBank/DDBJ databases">
        <title>Complete genome sequence of a Sphingomonadaceae bacterium.</title>
        <authorList>
            <person name="Yan C."/>
        </authorList>
    </citation>
    <scope>NUCLEOTIDE SEQUENCE [LARGE SCALE GENOMIC DNA]</scope>
    <source>
        <strain evidence="8 9">SCSIO 66989</strain>
    </source>
</reference>
<dbReference type="GO" id="GO:0050897">
    <property type="term" value="F:cobalt ion binding"/>
    <property type="evidence" value="ECO:0007669"/>
    <property type="project" value="UniProtKB-UniRule"/>
</dbReference>
<evidence type="ECO:0000313" key="9">
    <source>
        <dbReference type="Proteomes" id="UP001302429"/>
    </source>
</evidence>
<dbReference type="GO" id="GO:0008270">
    <property type="term" value="F:zinc ion binding"/>
    <property type="evidence" value="ECO:0007669"/>
    <property type="project" value="UniProtKB-UniRule"/>
</dbReference>
<dbReference type="Pfam" id="PF04166">
    <property type="entry name" value="PdxA"/>
    <property type="match status" value="1"/>
</dbReference>
<comment type="similarity">
    <text evidence="7">Belongs to the PdxA family.</text>
</comment>
<keyword evidence="3 7" id="KW-0521">NADP</keyword>
<dbReference type="EC" id="1.1.1.262" evidence="7"/>
<evidence type="ECO:0000256" key="3">
    <source>
        <dbReference type="ARBA" id="ARBA00022857"/>
    </source>
</evidence>
<dbReference type="RefSeq" id="WP_317080495.1">
    <property type="nucleotide sequence ID" value="NZ_CP136594.1"/>
</dbReference>
<feature type="binding site" evidence="7">
    <location>
        <position position="165"/>
    </location>
    <ligand>
        <name>a divalent metal cation</name>
        <dbReference type="ChEBI" id="CHEBI:60240"/>
        <note>ligand shared between dimeric partners</note>
    </ligand>
</feature>
<keyword evidence="9" id="KW-1185">Reference proteome</keyword>
<dbReference type="GO" id="GO:0005737">
    <property type="term" value="C:cytoplasm"/>
    <property type="evidence" value="ECO:0007669"/>
    <property type="project" value="UniProtKB-SubCell"/>
</dbReference>
<sequence>MTPAVYAISSGDPAGIGPEIIGKSWLARKEHQLAPFFAIGCSCAFESLPNLLVERISNPEEATACFDRALPVLNVQDCSEVVAGQPDTTGAQCALQALELGVGLARTNGVAGIITGPVSKDQLQKVGFTHPGQTEFIAERCGVAKENAVMMLAGPSLRVVPITVHIPVSEVPSRLTAELIKARARTAAKGMHRNFGLENPRIAVAGLNPHAGENGRLGNEEQDIIAPAIAELREEGLNIVGPLSADTMFHAAARENYDVALCQYHDQALIPIKALHFDDGVNMTLGLPIIRTSPDHGTAFNIAGQGIANPTSMIAAIKMAMTARHHRDLYGE</sequence>
<dbReference type="AlphaFoldDB" id="A0AA97F6N4"/>
<comment type="cofactor">
    <cofactor evidence="7">
        <name>Zn(2+)</name>
        <dbReference type="ChEBI" id="CHEBI:29105"/>
    </cofactor>
    <cofactor evidence="7">
        <name>Mg(2+)</name>
        <dbReference type="ChEBI" id="CHEBI:18420"/>
    </cofactor>
    <cofactor evidence="7">
        <name>Co(2+)</name>
        <dbReference type="ChEBI" id="CHEBI:48828"/>
    </cofactor>
    <text evidence="7">Binds 1 divalent metal cation per subunit. Can use ions such as Zn(2+), Mg(2+) or Co(2+).</text>
</comment>
<dbReference type="NCBIfam" id="TIGR00557">
    <property type="entry name" value="pdxA"/>
    <property type="match status" value="1"/>
</dbReference>
<name>A0AA97F6N4_9SPHN</name>
<dbReference type="InterPro" id="IPR005255">
    <property type="entry name" value="PdxA_fam"/>
</dbReference>
<accession>A0AA97F6N4</accession>
<dbReference type="KEGG" id="acoa:RB602_10370"/>
<keyword evidence="6 7" id="KW-0664">Pyridoxine biosynthesis</keyword>
<comment type="catalytic activity">
    <reaction evidence="7">
        <text>4-(phosphooxy)-L-threonine + NAD(+) = 3-amino-2-oxopropyl phosphate + CO2 + NADH</text>
        <dbReference type="Rhea" id="RHEA:32275"/>
        <dbReference type="ChEBI" id="CHEBI:16526"/>
        <dbReference type="ChEBI" id="CHEBI:57279"/>
        <dbReference type="ChEBI" id="CHEBI:57540"/>
        <dbReference type="ChEBI" id="CHEBI:57945"/>
        <dbReference type="ChEBI" id="CHEBI:58452"/>
        <dbReference type="EC" id="1.1.1.262"/>
    </reaction>
</comment>
<feature type="binding site" evidence="7">
    <location>
        <position position="210"/>
    </location>
    <ligand>
        <name>a divalent metal cation</name>
        <dbReference type="ChEBI" id="CHEBI:60240"/>
        <note>ligand shared between dimeric partners</note>
    </ligand>
</feature>
<evidence type="ECO:0000256" key="4">
    <source>
        <dbReference type="ARBA" id="ARBA00023002"/>
    </source>
</evidence>